<dbReference type="Pfam" id="PF07661">
    <property type="entry name" value="MORN_2"/>
    <property type="match status" value="2"/>
</dbReference>
<protein>
    <submittedName>
        <fullName evidence="1">Toxin-antitoxin system YwqK family antitoxin</fullName>
    </submittedName>
</protein>
<proteinExistence type="predicted"/>
<evidence type="ECO:0000313" key="1">
    <source>
        <dbReference type="EMBL" id="MFA3800211.1"/>
    </source>
</evidence>
<dbReference type="InterPro" id="IPR011652">
    <property type="entry name" value="MORN_2"/>
</dbReference>
<evidence type="ECO:0000313" key="2">
    <source>
        <dbReference type="Proteomes" id="UP001571581"/>
    </source>
</evidence>
<comment type="caution">
    <text evidence="1">The sequence shown here is derived from an EMBL/GenBank/DDBJ whole genome shotgun (WGS) entry which is preliminary data.</text>
</comment>
<keyword evidence="2" id="KW-1185">Reference proteome</keyword>
<gene>
    <name evidence="1" type="ORF">ACEG17_08420</name>
</gene>
<dbReference type="SUPFAM" id="SSF82185">
    <property type="entry name" value="Histone H3 K4-specific methyltransferase SET7/9 N-terminal domain"/>
    <property type="match status" value="1"/>
</dbReference>
<organism evidence="1 2">
    <name type="scientific">Leptotrichia hongkongensis</name>
    <dbReference type="NCBI Taxonomy" id="554406"/>
    <lineage>
        <taxon>Bacteria</taxon>
        <taxon>Fusobacteriati</taxon>
        <taxon>Fusobacteriota</taxon>
        <taxon>Fusobacteriia</taxon>
        <taxon>Fusobacteriales</taxon>
        <taxon>Leptotrichiaceae</taxon>
        <taxon>Leptotrichia</taxon>
    </lineage>
</organism>
<reference evidence="1 2" key="1">
    <citation type="submission" date="2024-07" db="EMBL/GenBank/DDBJ databases">
        <authorList>
            <person name="Li X.-J."/>
            <person name="Wang X."/>
        </authorList>
    </citation>
    <scope>NUCLEOTIDE SEQUENCE [LARGE SCALE GENOMIC DNA]</scope>
    <source>
        <strain evidence="1 2">DSM 23441</strain>
    </source>
</reference>
<accession>A0ABV4SAC4</accession>
<dbReference type="Proteomes" id="UP001571581">
    <property type="component" value="Unassembled WGS sequence"/>
</dbReference>
<dbReference type="Gene3D" id="3.90.930.1">
    <property type="match status" value="1"/>
</dbReference>
<dbReference type="EMBL" id="JBGORW010000010">
    <property type="protein sequence ID" value="MFA3800211.1"/>
    <property type="molecule type" value="Genomic_DNA"/>
</dbReference>
<name>A0ABV4SAC4_9FUSO</name>
<sequence>MKKISRLLIKLLVLTMLLFTSTISFGIKLDTIKGLSRLSNYKELKDIETSRISNFELRNRRPYMPIKNFTGVGVVYLQGRVIGLYTMKNGLSDGKIYIFYDNGQLRVQENWKNGKREGEAVSYYDNGQLETTTTYKNGKVNLYKKYSNDGSFLFTYTQTSGNQGIMTTHTRDGNIEVIEKSQARYEEVDKDRVLIWNTVFTKNGEFQIYNNKGRLIKEGVYKDNIVSSSTKVDKFLGFIAQDTTYKVDVEDRDYYFQMLKDLNVKGITEESYRESVDYFGKKKYCATIGTLFLQYYIFEGQPLENTIGLYLLKVSKDAKKISKKYTELNNADFIVKYFQTNCKIPSESKLEFVEKQNKNPKETRNFLKNPVITQKN</sequence>
<dbReference type="RefSeq" id="WP_372583362.1">
    <property type="nucleotide sequence ID" value="NZ_JBGORW010000010.1"/>
</dbReference>